<dbReference type="Proteomes" id="UP000008207">
    <property type="component" value="Chromosome"/>
</dbReference>
<dbReference type="SUPFAM" id="SSF69118">
    <property type="entry name" value="AhpD-like"/>
    <property type="match status" value="1"/>
</dbReference>
<dbReference type="GO" id="GO:0032843">
    <property type="term" value="F:hydroperoxide reductase activity"/>
    <property type="evidence" value="ECO:0007669"/>
    <property type="project" value="InterPro"/>
</dbReference>
<sequence length="83" mass="8925">MARVLDEEAAPRLSPAALAAAETAATVMAMNNVYYRFTQLASNPAYAMLPVKLRMSSIGNPDTDRADFELWSLAVSAMNGCGR</sequence>
<organism evidence="2 3">
    <name type="scientific">Methylobacterium nodulans (strain LMG 21967 / CNCM I-2342 / ORS 2060)</name>
    <dbReference type="NCBI Taxonomy" id="460265"/>
    <lineage>
        <taxon>Bacteria</taxon>
        <taxon>Pseudomonadati</taxon>
        <taxon>Pseudomonadota</taxon>
        <taxon>Alphaproteobacteria</taxon>
        <taxon>Hyphomicrobiales</taxon>
        <taxon>Methylobacteriaceae</taxon>
        <taxon>Methylobacterium</taxon>
    </lineage>
</organism>
<evidence type="ECO:0000313" key="3">
    <source>
        <dbReference type="Proteomes" id="UP000008207"/>
    </source>
</evidence>
<keyword evidence="1" id="KW-0049">Antioxidant</keyword>
<dbReference type="AlphaFoldDB" id="B8ITH2"/>
<evidence type="ECO:0000256" key="1">
    <source>
        <dbReference type="HAMAP-Rule" id="MF_01676"/>
    </source>
</evidence>
<dbReference type="STRING" id="460265.Mnod_4003"/>
<dbReference type="HAMAP" id="MF_01676">
    <property type="entry name" value="AhpD"/>
    <property type="match status" value="1"/>
</dbReference>
<keyword evidence="1" id="KW-0676">Redox-active center</keyword>
<accession>B8ITH2</accession>
<dbReference type="InterPro" id="IPR004674">
    <property type="entry name" value="AhpD"/>
</dbReference>
<comment type="similarity">
    <text evidence="1">Belongs to the AhpD family.</text>
</comment>
<evidence type="ECO:0000313" key="2">
    <source>
        <dbReference type="EMBL" id="ACL58888.1"/>
    </source>
</evidence>
<feature type="active site" description="Proton donor" evidence="1">
    <location>
        <position position="81"/>
    </location>
</feature>
<keyword evidence="3" id="KW-1185">Reference proteome</keyword>
<dbReference type="Gene3D" id="1.20.1290.10">
    <property type="entry name" value="AhpD-like"/>
    <property type="match status" value="1"/>
</dbReference>
<gene>
    <name evidence="1" type="primary">ahpD</name>
    <name evidence="2" type="ordered locus">Mnod_4003</name>
</gene>
<dbReference type="GO" id="GO:0051920">
    <property type="term" value="F:peroxiredoxin activity"/>
    <property type="evidence" value="ECO:0007669"/>
    <property type="project" value="InterPro"/>
</dbReference>
<dbReference type="GO" id="GO:0006979">
    <property type="term" value="P:response to oxidative stress"/>
    <property type="evidence" value="ECO:0007669"/>
    <property type="project" value="InterPro"/>
</dbReference>
<reference evidence="2 3" key="1">
    <citation type="submission" date="2009-01" db="EMBL/GenBank/DDBJ databases">
        <title>Complete sequence of chromosome of Methylobacterium nodulans ORS 2060.</title>
        <authorList>
            <consortium name="US DOE Joint Genome Institute"/>
            <person name="Lucas S."/>
            <person name="Copeland A."/>
            <person name="Lapidus A."/>
            <person name="Glavina del Rio T."/>
            <person name="Dalin E."/>
            <person name="Tice H."/>
            <person name="Bruce D."/>
            <person name="Goodwin L."/>
            <person name="Pitluck S."/>
            <person name="Sims D."/>
            <person name="Brettin T."/>
            <person name="Detter J.C."/>
            <person name="Han C."/>
            <person name="Larimer F."/>
            <person name="Land M."/>
            <person name="Hauser L."/>
            <person name="Kyrpides N."/>
            <person name="Ivanova N."/>
            <person name="Marx C.J."/>
            <person name="Richardson P."/>
        </authorList>
    </citation>
    <scope>NUCLEOTIDE SEQUENCE [LARGE SCALE GENOMIC DNA]</scope>
    <source>
        <strain evidence="3">LMG 21967 / CNCM I-2342 / ORS 2060</strain>
    </source>
</reference>
<comment type="function">
    <text evidence="1">Antioxidant protein with alkyl hydroperoxidase activity. Required for the reduction of the AhpC active site cysteine residues and for the regeneration of the AhpC enzyme activity.</text>
</comment>
<keyword evidence="1 2" id="KW-0575">Peroxidase</keyword>
<dbReference type="EC" id="1.11.1.28" evidence="1"/>
<dbReference type="HOGENOM" id="CLU_2538706_0_0_5"/>
<dbReference type="EMBL" id="CP001349">
    <property type="protein sequence ID" value="ACL58888.1"/>
    <property type="molecule type" value="Genomic_DNA"/>
</dbReference>
<protein>
    <recommendedName>
        <fullName evidence="1">Alkyl hydroperoxide reductase AhpD</fullName>
        <ecNumber evidence="1">1.11.1.28</ecNumber>
    </recommendedName>
    <alternativeName>
        <fullName evidence="1">Alkylhydroperoxidase AhpD</fullName>
    </alternativeName>
</protein>
<comment type="catalytic activity">
    <reaction evidence="1">
        <text>N(6)-[(R)-dihydrolipoyl]-L-lysyl-[lipoyl-carrier protein] + a hydroperoxide = N(6)-[(R)-lipoyl]-L-lysyl-[lipoyl-carrier protein] + an alcohol + H2O</text>
        <dbReference type="Rhea" id="RHEA:62636"/>
        <dbReference type="Rhea" id="RHEA-COMP:10502"/>
        <dbReference type="Rhea" id="RHEA-COMP:16355"/>
        <dbReference type="ChEBI" id="CHEBI:15377"/>
        <dbReference type="ChEBI" id="CHEBI:30879"/>
        <dbReference type="ChEBI" id="CHEBI:35924"/>
        <dbReference type="ChEBI" id="CHEBI:83099"/>
        <dbReference type="ChEBI" id="CHEBI:83100"/>
        <dbReference type="EC" id="1.11.1.28"/>
    </reaction>
</comment>
<dbReference type="InterPro" id="IPR029032">
    <property type="entry name" value="AhpD-like"/>
</dbReference>
<comment type="caution">
    <text evidence="1">Lacks conserved residue(s) required for the propagation of feature annotation.</text>
</comment>
<proteinExistence type="inferred from homology"/>
<keyword evidence="1" id="KW-0560">Oxidoreductase</keyword>
<dbReference type="eggNOG" id="COG2128">
    <property type="taxonomic scope" value="Bacteria"/>
</dbReference>
<dbReference type="KEGG" id="mno:Mnod_4003"/>
<name>B8ITH2_METNO</name>